<dbReference type="Pfam" id="PF01882">
    <property type="entry name" value="DUF58"/>
    <property type="match status" value="1"/>
</dbReference>
<dbReference type="InterPro" id="IPR036465">
    <property type="entry name" value="vWFA_dom_sf"/>
</dbReference>
<sequence>MLPAEIIKKIKRIHIKSGRMVNTMMAGQYRSVFRGSGIEFEEVREYTPGDEVKSIDWKVSARLGRPFVKLYREERELIVMLLVDMSASGGFGTAENIKQETAAEIAAVLAFNAIRNNDKVGAILFTDRVEKYIPPMKGSSHVWRVIKEIFTFQPQGKGTDIKDAVSYLGRVCRKRTVAFLISDFLAQDYSRQLKIAGKKHELIGVLVSDSGEFSLPKAGILSVQDLESGELLMMDAFDPKTRQQFESIKAAEYQASKETLKASDIDCVEVSTQDSVADVLINFFRYREKMK</sequence>
<reference evidence="2 3" key="1">
    <citation type="submission" date="2020-08" db="EMBL/GenBank/DDBJ databases">
        <title>Bridging the membrane lipid divide: bacteria of the FCB group superphylum have the potential to synthesize archaeal ether lipids.</title>
        <authorList>
            <person name="Villanueva L."/>
            <person name="Von Meijenfeldt F.A.B."/>
            <person name="Westbye A.B."/>
            <person name="Yadav S."/>
            <person name="Hopmans E.C."/>
            <person name="Dutilh B.E."/>
            <person name="Sinninghe Damste J.S."/>
        </authorList>
    </citation>
    <scope>NUCLEOTIDE SEQUENCE [LARGE SCALE GENOMIC DNA]</scope>
    <source>
        <strain evidence="2">NIOZ-UU17</strain>
    </source>
</reference>
<evidence type="ECO:0000259" key="1">
    <source>
        <dbReference type="Pfam" id="PF01882"/>
    </source>
</evidence>
<dbReference type="InterPro" id="IPR002881">
    <property type="entry name" value="DUF58"/>
</dbReference>
<dbReference type="PANTHER" id="PTHR33608:SF6">
    <property type="entry name" value="BLL2464 PROTEIN"/>
    <property type="match status" value="1"/>
</dbReference>
<feature type="domain" description="DUF58" evidence="1">
    <location>
        <begin position="42"/>
        <end position="251"/>
    </location>
</feature>
<evidence type="ECO:0000313" key="2">
    <source>
        <dbReference type="EMBL" id="MBC8433793.1"/>
    </source>
</evidence>
<dbReference type="Gene3D" id="3.40.50.410">
    <property type="entry name" value="von Willebrand factor, type A domain"/>
    <property type="match status" value="1"/>
</dbReference>
<dbReference type="SUPFAM" id="SSF53300">
    <property type="entry name" value="vWA-like"/>
    <property type="match status" value="1"/>
</dbReference>
<evidence type="ECO:0000313" key="3">
    <source>
        <dbReference type="Proteomes" id="UP000605201"/>
    </source>
</evidence>
<accession>A0A8J6TRE1</accession>
<dbReference type="EMBL" id="JACNIG010000336">
    <property type="protein sequence ID" value="MBC8433793.1"/>
    <property type="molecule type" value="Genomic_DNA"/>
</dbReference>
<dbReference type="PANTHER" id="PTHR33608">
    <property type="entry name" value="BLL2464 PROTEIN"/>
    <property type="match status" value="1"/>
</dbReference>
<proteinExistence type="predicted"/>
<dbReference type="AlphaFoldDB" id="A0A8J6TRE1"/>
<organism evidence="2 3">
    <name type="scientific">Candidatus Desulfatibia vada</name>
    <dbReference type="NCBI Taxonomy" id="2841696"/>
    <lineage>
        <taxon>Bacteria</taxon>
        <taxon>Pseudomonadati</taxon>
        <taxon>Thermodesulfobacteriota</taxon>
        <taxon>Desulfobacteria</taxon>
        <taxon>Desulfobacterales</taxon>
        <taxon>Desulfobacterales incertae sedis</taxon>
        <taxon>Candidatus Desulfatibia</taxon>
    </lineage>
</organism>
<gene>
    <name evidence="2" type="ORF">H8D96_17930</name>
</gene>
<comment type="caution">
    <text evidence="2">The sequence shown here is derived from an EMBL/GenBank/DDBJ whole genome shotgun (WGS) entry which is preliminary data.</text>
</comment>
<protein>
    <submittedName>
        <fullName evidence="2">DUF58 domain-containing protein</fullName>
    </submittedName>
</protein>
<name>A0A8J6TRE1_9BACT</name>
<dbReference type="Proteomes" id="UP000605201">
    <property type="component" value="Unassembled WGS sequence"/>
</dbReference>